<feature type="compositionally biased region" description="Basic residues" evidence="1">
    <location>
        <begin position="377"/>
        <end position="387"/>
    </location>
</feature>
<feature type="compositionally biased region" description="Acidic residues" evidence="1">
    <location>
        <begin position="216"/>
        <end position="230"/>
    </location>
</feature>
<gene>
    <name evidence="2" type="ORF">K469DRAFT_714573</name>
</gene>
<organism evidence="2 3">
    <name type="scientific">Zopfia rhizophila CBS 207.26</name>
    <dbReference type="NCBI Taxonomy" id="1314779"/>
    <lineage>
        <taxon>Eukaryota</taxon>
        <taxon>Fungi</taxon>
        <taxon>Dikarya</taxon>
        <taxon>Ascomycota</taxon>
        <taxon>Pezizomycotina</taxon>
        <taxon>Dothideomycetes</taxon>
        <taxon>Dothideomycetes incertae sedis</taxon>
        <taxon>Zopfiaceae</taxon>
        <taxon>Zopfia</taxon>
    </lineage>
</organism>
<dbReference type="AlphaFoldDB" id="A0A6A6DQH2"/>
<feature type="compositionally biased region" description="Low complexity" evidence="1">
    <location>
        <begin position="328"/>
        <end position="343"/>
    </location>
</feature>
<feature type="compositionally biased region" description="Acidic residues" evidence="1">
    <location>
        <begin position="411"/>
        <end position="432"/>
    </location>
</feature>
<evidence type="ECO:0000313" key="2">
    <source>
        <dbReference type="EMBL" id="KAF2180578.1"/>
    </source>
</evidence>
<feature type="compositionally biased region" description="Acidic residues" evidence="1">
    <location>
        <begin position="80"/>
        <end position="90"/>
    </location>
</feature>
<proteinExistence type="predicted"/>
<sequence>MPRPKRTKVASSTARVAQSSQAAAPIVRRNVTKQVSDRVDSISDDSDGLVAKTTRVRSRMPWHPEPQKDVDLTMTGALPMEDDTDADELESTALSPPANVPSTDCTKSTSSVLKKTQKHSAQSKKMQPAETPAHKSRQATLSTRDAPEDEGDSLPSDNLFTFDSLDSDSPAHGTRPPSAMKGLGTPAHETSILALANFKRRARQPSLLRMVHQTTDMEDNGLDDLDDFNPQDESTPLHVQKSGLAEDASDSSVLSVPSSSCRGTKRKLASPEVQVPRSSPPFNPPSGADVEESPSSPSLPDDIIVSREDIPVGQEQVEPEVMSETMAPPKSSSPLVEEVVESPIKPHRTRAKRKETKQISRYRRDSGSEDEEPKQPAKSKSKQKPKAARFSTAKLQALLPRRRTCIAQEHDEFEIPDSDEVDATPVDSDQDELQMASTRVASTTRKTAPSTLIQKASRNAKKSSMPTGTAKQNARTYGNRRTSSDKENESTFVLNESSEDVEETTETTINLPKNSLAAIAKKFEEVDAWEMEFESVDVEGGSSSPWR</sequence>
<protein>
    <submittedName>
        <fullName evidence="2">Uncharacterized protein</fullName>
    </submittedName>
</protein>
<dbReference type="OrthoDB" id="5423493at2759"/>
<feature type="region of interest" description="Disordered" evidence="1">
    <location>
        <begin position="1"/>
        <end position="186"/>
    </location>
</feature>
<feature type="region of interest" description="Disordered" evidence="1">
    <location>
        <begin position="202"/>
        <end position="396"/>
    </location>
</feature>
<feature type="compositionally biased region" description="Low complexity" evidence="1">
    <location>
        <begin position="250"/>
        <end position="260"/>
    </location>
</feature>
<evidence type="ECO:0000256" key="1">
    <source>
        <dbReference type="SAM" id="MobiDB-lite"/>
    </source>
</evidence>
<reference evidence="2" key="1">
    <citation type="journal article" date="2020" name="Stud. Mycol.">
        <title>101 Dothideomycetes genomes: a test case for predicting lifestyles and emergence of pathogens.</title>
        <authorList>
            <person name="Haridas S."/>
            <person name="Albert R."/>
            <person name="Binder M."/>
            <person name="Bloem J."/>
            <person name="Labutti K."/>
            <person name="Salamov A."/>
            <person name="Andreopoulos B."/>
            <person name="Baker S."/>
            <person name="Barry K."/>
            <person name="Bills G."/>
            <person name="Bluhm B."/>
            <person name="Cannon C."/>
            <person name="Castanera R."/>
            <person name="Culley D."/>
            <person name="Daum C."/>
            <person name="Ezra D."/>
            <person name="Gonzalez J."/>
            <person name="Henrissat B."/>
            <person name="Kuo A."/>
            <person name="Liang C."/>
            <person name="Lipzen A."/>
            <person name="Lutzoni F."/>
            <person name="Magnuson J."/>
            <person name="Mondo S."/>
            <person name="Nolan M."/>
            <person name="Ohm R."/>
            <person name="Pangilinan J."/>
            <person name="Park H.-J."/>
            <person name="Ramirez L."/>
            <person name="Alfaro M."/>
            <person name="Sun H."/>
            <person name="Tritt A."/>
            <person name="Yoshinaga Y."/>
            <person name="Zwiers L.-H."/>
            <person name="Turgeon B."/>
            <person name="Goodwin S."/>
            <person name="Spatafora J."/>
            <person name="Crous P."/>
            <person name="Grigoriev I."/>
        </authorList>
    </citation>
    <scope>NUCLEOTIDE SEQUENCE</scope>
    <source>
        <strain evidence="2">CBS 207.26</strain>
    </source>
</reference>
<feature type="compositionally biased region" description="Polar residues" evidence="1">
    <location>
        <begin position="435"/>
        <end position="481"/>
    </location>
</feature>
<dbReference type="Proteomes" id="UP000800200">
    <property type="component" value="Unassembled WGS sequence"/>
</dbReference>
<feature type="compositionally biased region" description="Basic and acidic residues" evidence="1">
    <location>
        <begin position="356"/>
        <end position="367"/>
    </location>
</feature>
<feature type="compositionally biased region" description="Polar residues" evidence="1">
    <location>
        <begin position="100"/>
        <end position="114"/>
    </location>
</feature>
<accession>A0A6A6DQH2</accession>
<keyword evidence="3" id="KW-1185">Reference proteome</keyword>
<feature type="compositionally biased region" description="Low complexity" evidence="1">
    <location>
        <begin position="293"/>
        <end position="303"/>
    </location>
</feature>
<dbReference type="EMBL" id="ML994657">
    <property type="protein sequence ID" value="KAF2180578.1"/>
    <property type="molecule type" value="Genomic_DNA"/>
</dbReference>
<feature type="compositionally biased region" description="Polar residues" evidence="1">
    <location>
        <begin position="9"/>
        <end position="22"/>
    </location>
</feature>
<evidence type="ECO:0000313" key="3">
    <source>
        <dbReference type="Proteomes" id="UP000800200"/>
    </source>
</evidence>
<feature type="compositionally biased region" description="Basic residues" evidence="1">
    <location>
        <begin position="345"/>
        <end position="355"/>
    </location>
</feature>
<feature type="region of interest" description="Disordered" evidence="1">
    <location>
        <begin position="410"/>
        <end position="507"/>
    </location>
</feature>
<name>A0A6A6DQH2_9PEZI</name>